<dbReference type="RefSeq" id="WP_262070384.1">
    <property type="nucleotide sequence ID" value="NZ_JAMXOC010000042.1"/>
</dbReference>
<name>A0ABT1ELE2_9FIRM</name>
<keyword evidence="2" id="KW-1185">Reference proteome</keyword>
<reference evidence="1 2" key="1">
    <citation type="journal article" date="2022" name="Genome Biol. Evol.">
        <title>Host diet, physiology and behaviors set the stage for Lachnospiraceae cladogenesis.</title>
        <authorList>
            <person name="Vera-Ponce De Leon A."/>
            <person name="Schneider M."/>
            <person name="Jahnes B.C."/>
            <person name="Sadowski V."/>
            <person name="Camuy-Velez L.A."/>
            <person name="Duan J."/>
            <person name="Sabree Z.L."/>
        </authorList>
    </citation>
    <scope>NUCLEOTIDE SEQUENCE [LARGE SCALE GENOMIC DNA]</scope>
    <source>
        <strain evidence="1 2">PAL227</strain>
    </source>
</reference>
<gene>
    <name evidence="1" type="ORF">NK118_14820</name>
</gene>
<protein>
    <submittedName>
        <fullName evidence="1">Uncharacterized protein</fullName>
    </submittedName>
</protein>
<evidence type="ECO:0000313" key="2">
    <source>
        <dbReference type="Proteomes" id="UP001523565"/>
    </source>
</evidence>
<dbReference type="Proteomes" id="UP001523565">
    <property type="component" value="Unassembled WGS sequence"/>
</dbReference>
<dbReference type="EMBL" id="JAMZFV010000042">
    <property type="protein sequence ID" value="MCP1111525.1"/>
    <property type="molecule type" value="Genomic_DNA"/>
</dbReference>
<accession>A0ABT1ELE2</accession>
<organism evidence="1 2">
    <name type="scientific">Ohessyouella blattaphilus</name>
    <dbReference type="NCBI Taxonomy" id="2949333"/>
    <lineage>
        <taxon>Bacteria</taxon>
        <taxon>Bacillati</taxon>
        <taxon>Bacillota</taxon>
        <taxon>Clostridia</taxon>
        <taxon>Lachnospirales</taxon>
        <taxon>Lachnospiraceae</taxon>
        <taxon>Ohessyouella</taxon>
    </lineage>
</organism>
<evidence type="ECO:0000313" key="1">
    <source>
        <dbReference type="EMBL" id="MCP1111525.1"/>
    </source>
</evidence>
<feature type="non-terminal residue" evidence="1">
    <location>
        <position position="1"/>
    </location>
</feature>
<sequence length="77" mass="9119">ERTTIELPKDRLKKGEKGNYYTAILNREELLDVRVHGYPVEAYGKDMEEYFNASELMEEIALDKKERSSYERTRSSK</sequence>
<comment type="caution">
    <text evidence="1">The sequence shown here is derived from an EMBL/GenBank/DDBJ whole genome shotgun (WGS) entry which is preliminary data.</text>
</comment>
<proteinExistence type="predicted"/>